<evidence type="ECO:0000313" key="3">
    <source>
        <dbReference type="Proteomes" id="UP000579531"/>
    </source>
</evidence>
<gene>
    <name evidence="2" type="ORF">HNR72_008019</name>
</gene>
<evidence type="ECO:0000256" key="1">
    <source>
        <dbReference type="SAM" id="MobiDB-lite"/>
    </source>
</evidence>
<feature type="compositionally biased region" description="Low complexity" evidence="1">
    <location>
        <begin position="67"/>
        <end position="78"/>
    </location>
</feature>
<accession>A0AA89TMN5</accession>
<feature type="compositionally biased region" description="Polar residues" evidence="1">
    <location>
        <begin position="1660"/>
        <end position="1679"/>
    </location>
</feature>
<dbReference type="PANTHER" id="PTHR32305">
    <property type="match status" value="1"/>
</dbReference>
<feature type="region of interest" description="Disordered" evidence="1">
    <location>
        <begin position="1624"/>
        <end position="1679"/>
    </location>
</feature>
<feature type="region of interest" description="Disordered" evidence="1">
    <location>
        <begin position="1199"/>
        <end position="1236"/>
    </location>
</feature>
<dbReference type="EMBL" id="JACHLX010000002">
    <property type="protein sequence ID" value="MBB5816897.1"/>
    <property type="molecule type" value="Genomic_DNA"/>
</dbReference>
<comment type="caution">
    <text evidence="2">The sequence shown here is derived from an EMBL/GenBank/DDBJ whole genome shotgun (WGS) entry which is preliminary data.</text>
</comment>
<dbReference type="InterPro" id="IPR022385">
    <property type="entry name" value="Rhs_assc_core"/>
</dbReference>
<feature type="compositionally biased region" description="Basic and acidic residues" evidence="1">
    <location>
        <begin position="1645"/>
        <end position="1656"/>
    </location>
</feature>
<feature type="region of interest" description="Disordered" evidence="1">
    <location>
        <begin position="1892"/>
        <end position="1916"/>
    </location>
</feature>
<keyword evidence="3" id="KW-1185">Reference proteome</keyword>
<dbReference type="Proteomes" id="UP000579531">
    <property type="component" value="Unassembled WGS sequence"/>
</dbReference>
<evidence type="ECO:0000313" key="2">
    <source>
        <dbReference type="EMBL" id="MBB5816897.1"/>
    </source>
</evidence>
<reference evidence="2 3" key="1">
    <citation type="submission" date="2020-08" db="EMBL/GenBank/DDBJ databases">
        <title>Sequencing the genomes of 1000 actinobacteria strains.</title>
        <authorList>
            <person name="Klenk H.-P."/>
        </authorList>
    </citation>
    <scope>NUCLEOTIDE SEQUENCE [LARGE SCALE GENOMIC DNA]</scope>
    <source>
        <strain evidence="2 3">DSM 40129</strain>
    </source>
</reference>
<feature type="region of interest" description="Disordered" evidence="1">
    <location>
        <begin position="47"/>
        <end position="107"/>
    </location>
</feature>
<dbReference type="GeneID" id="93835834"/>
<proteinExistence type="predicted"/>
<dbReference type="RefSeq" id="WP_311240822.1">
    <property type="nucleotide sequence ID" value="NZ_BAABFE010000021.1"/>
</dbReference>
<dbReference type="PANTHER" id="PTHR32305:SF17">
    <property type="entry name" value="TRNA NUCLEASE WAPA"/>
    <property type="match status" value="1"/>
</dbReference>
<dbReference type="NCBIfam" id="TIGR03696">
    <property type="entry name" value="Rhs_assc_core"/>
    <property type="match status" value="1"/>
</dbReference>
<name>A0AA89TMN5_STRCU</name>
<dbReference type="InterPro" id="IPR050708">
    <property type="entry name" value="T6SS_VgrG/RHS"/>
</dbReference>
<feature type="compositionally biased region" description="Polar residues" evidence="1">
    <location>
        <begin position="1199"/>
        <end position="1218"/>
    </location>
</feature>
<protein>
    <submittedName>
        <fullName evidence="2">RHS repeat-associated protein</fullName>
    </submittedName>
</protein>
<organism evidence="2 3">
    <name type="scientific">Streptomyces collinus</name>
    <dbReference type="NCBI Taxonomy" id="42684"/>
    <lineage>
        <taxon>Bacteria</taxon>
        <taxon>Bacillati</taxon>
        <taxon>Actinomycetota</taxon>
        <taxon>Actinomycetes</taxon>
        <taxon>Kitasatosporales</taxon>
        <taxon>Streptomycetaceae</taxon>
        <taxon>Streptomyces</taxon>
    </lineage>
</organism>
<dbReference type="Gene3D" id="2.180.10.10">
    <property type="entry name" value="RHS repeat-associated core"/>
    <property type="match status" value="2"/>
</dbReference>
<sequence length="2166" mass="232275">MNPLGIPGSSPGRRSEITRRWSRRLAAATGLAMLPGLLTPVAFGAEPDPLGAPRLQKPRSAKVSPFTAKVNKKAAATVKKSEEADQAAITRARRDRSKETTWPKAGKAQVNLPARGTAKATPGSLPITLTAPGKGQTAEPVTVEVLGQKAAAKLGIKGVALKLTGPKNGGKTQLGLDYSAFASAYGGDWAGRLQLTRLPGCSLTDPATAKCRKRLPLDSTNDRSKRQVSAPVNLPSSGTPMMLALAAGTQSGAGDYKATPLSASSTWEAGGSSGTFTWSYPLRVPPAAAGPQPTLSISYDSGAVDGRTASTNNQGSQIGEGFDLTSSYIERKYGSCDDDGQDDKFDLCWKYDNASLVLNGQATELVKDDTTGKWRLKNDDASKVTRSTDADNGDDNGEYWTVITGDGTKYVFGLNKLEGAGTDDRTKSVWTVPVFGDDEGEPGYADGTSFSGRAKTQAWRWNLDYVEDTHANAMSYWYTAEHNNYDKLGDDNTGTDYVRGGYLKEIRYGQRAGALFSGSPAASNKVVLDYAERCLASGTGCDALTEDKRDNWPDVPFDAVCKDGDKCTGNTGPTFFTRKRLTTVTTYAWNAAATTPAFDPVDVWSLKQNYLDPGDTGDSTDQSLWLEEIKHTGKRGTDLSLDPVKFTHEMLANRVDGTDDILPLHKPRLKSVISETGAKTIVTYLDADCVAGQTMPKVDRNTKRCYPVYWSPNGEKDPILDWFQKYPVSSVQTVDERGGSEALEHTYQYSGGGAWHYDEDPLTPAKERTWSIWRGFEKVTHLAGISTGTQSKTITLYLRGMHGDRVLGPDGRTPDPDARRTAEVAGIKAGKITDSDQYAGFTRETVTYNGTAEVAGTINDPWSKRTATQHKSYADIEAYYVRTGASHSRTNITSKLDPYDRVRTVKTTFDDYGMAATVEDQGDTAVTGDEKCTRTWYARNDAKGINSLASRTRTVAKACSTADSALDLPADSSRPGDVITDTATVYDDATATAWSAAQTPTKGDPTWTGRAKGYGSDDAPAWQKVATSTFDTLGRPLIVKNTNGLQISKTTYTPTAAGPLTTTAAEDAKLYKTTTNVDFATGTPRKVTDPNNKVTETEYDSLGRLTKVWLPNRLKALNKTPNQIYSYNVTSSAMSWVSTGTLKGDGSGYNTSYTFYDSLLRTRQTQSPTPQGGRLISLNLYDTRGLTVSQQTDIWDSTSAPAATPVQTSAGQAPLQTDTTHDGAGRPTKAVTKAHGATRWTTTTSYTGDTVSTSAPNGGQATAEVTNALGQTTERREYGGPQPTGTDFTKTAFTYTPAGQQDTITGPDQAKWSYIYDLFGRQVTATDPDKGKSTTEYNTLDQVVSTTPNSDTNKKLLYDYDDLGRKTGMWQVAKTDNNKLAAWTFDTLAKGQQDTAVRYDGGLAGKEYTQKITAYDNLYQVTGSQLLLPDTEPLVTAGIPKTMSFSTGFNLDGTTSQYASPAIGGLPAETVSYEYDSTGHQISSKGTTGYLQGATFSPQGDLGQLALGMDPADSSKKAYLNWSYEPGTRRLTRAWVTDDVHGYMPQELKFTQDDAGNVTSIFDGTTQGGTTKTDFQCFAYDGHSRMTEAWTPKTADCATSGRVMANIDGTAPYWTSYTYNPAGQRKTETKHTSSGDQTTTYTYDDTTKDTKPHTLDKTTGARTGSYSYDSSGNTTSRLGPTAQQALTWNPEGELTKLTESTKETTYLYDASGELLIRRAKGDGDTVLYLPGGNEIRLTTKGTTKTLSGTRYYTANGQTIAVRTAVSGSSGTKLNFLAADHHGTSSLLLDATTYTVTKRYSTPFGDVRGTKATTWPDDKAFLGKPADTSTGLTHIGAREYDPSVGQFISIDPIVAPDDPQTLNGYSYAGNSPVTSADPTGLCRADQCGVGTPKGDGSGDIIEDGPIDPGNPSAGSCHKGSCGPIDYHDYNNNKGTASTSSSGKTSSAGDSYWCSGANASGRCMAAAGPSDTKENHGNSDNWMFGPQPDKGFKEILRSLFEGPICNPGYPCESIEFKTGVVQVGPGGRPTPGPRRMPLGFPNSAQFQGFKSDLSAGLRRIGYEDVTPIMQGSSVTGRSYKTGRPFGSHSDFDVALAGEGILAQAKAAGVKLRSGGTRTEPLKGANLERMGLGDLRRSLTESTGREVNFMIYGSVKGATGRSPSILLRP</sequence>